<comment type="similarity">
    <text evidence="3">Belongs to the Nudix hydrolase family.</text>
</comment>
<dbReference type="KEGG" id="daa:AKL17_2513"/>
<dbReference type="SUPFAM" id="SSF55811">
    <property type="entry name" value="Nudix"/>
    <property type="match status" value="1"/>
</dbReference>
<gene>
    <name evidence="6" type="ORF">AKL17_2513</name>
</gene>
<feature type="compositionally biased region" description="Polar residues" evidence="4">
    <location>
        <begin position="1"/>
        <end position="11"/>
    </location>
</feature>
<dbReference type="PANTHER" id="PTHR43736">
    <property type="entry name" value="ADP-RIBOSE PYROPHOSPHATASE"/>
    <property type="match status" value="1"/>
</dbReference>
<dbReference type="InterPro" id="IPR015797">
    <property type="entry name" value="NUDIX_hydrolase-like_dom_sf"/>
</dbReference>
<comment type="cofactor">
    <cofactor evidence="1">
        <name>Mg(2+)</name>
        <dbReference type="ChEBI" id="CHEBI:18420"/>
    </cofactor>
</comment>
<dbReference type="PROSITE" id="PS51462">
    <property type="entry name" value="NUDIX"/>
    <property type="match status" value="1"/>
</dbReference>
<dbReference type="PANTHER" id="PTHR43736:SF1">
    <property type="entry name" value="DIHYDRONEOPTERIN TRIPHOSPHATE DIPHOSPHATASE"/>
    <property type="match status" value="1"/>
</dbReference>
<dbReference type="Pfam" id="PF00293">
    <property type="entry name" value="NUDIX"/>
    <property type="match status" value="1"/>
</dbReference>
<keyword evidence="7" id="KW-1185">Reference proteome</keyword>
<proteinExistence type="inferred from homology"/>
<name>A0A159Z3U7_9RHOB</name>
<dbReference type="STRING" id="1335048.AKL17_2513"/>
<dbReference type="InterPro" id="IPR020084">
    <property type="entry name" value="NUDIX_hydrolase_CS"/>
</dbReference>
<dbReference type="EMBL" id="CP012661">
    <property type="protein sequence ID" value="AMY69756.1"/>
    <property type="molecule type" value="Genomic_DNA"/>
</dbReference>
<dbReference type="GO" id="GO:0016787">
    <property type="term" value="F:hydrolase activity"/>
    <property type="evidence" value="ECO:0007669"/>
    <property type="project" value="UniProtKB-KW"/>
</dbReference>
<evidence type="ECO:0000256" key="2">
    <source>
        <dbReference type="ARBA" id="ARBA00022801"/>
    </source>
</evidence>
<dbReference type="PROSITE" id="PS00893">
    <property type="entry name" value="NUDIX_BOX"/>
    <property type="match status" value="1"/>
</dbReference>
<dbReference type="PATRIC" id="fig|1335048.3.peg.2618"/>
<reference evidence="6 7" key="1">
    <citation type="submission" date="2015-09" db="EMBL/GenBank/DDBJ databases">
        <title>Complete genome sequence of Defluviimonas alba cai42t isolated from an oilfield in Xinjiang.</title>
        <authorList>
            <person name="Geng S."/>
            <person name="Pan X."/>
            <person name="Wu X."/>
        </authorList>
    </citation>
    <scope>NUCLEOTIDE SEQUENCE [LARGE SCALE GENOMIC DNA]</scope>
    <source>
        <strain evidence="7">cai42</strain>
    </source>
</reference>
<feature type="region of interest" description="Disordered" evidence="4">
    <location>
        <begin position="1"/>
        <end position="23"/>
    </location>
</feature>
<evidence type="ECO:0000313" key="7">
    <source>
        <dbReference type="Proteomes" id="UP000076128"/>
    </source>
</evidence>
<dbReference type="PRINTS" id="PR00502">
    <property type="entry name" value="NUDIXFAMILY"/>
</dbReference>
<organism evidence="6 7">
    <name type="scientific">Frigidibacter mobilis</name>
    <dbReference type="NCBI Taxonomy" id="1335048"/>
    <lineage>
        <taxon>Bacteria</taxon>
        <taxon>Pseudomonadati</taxon>
        <taxon>Pseudomonadota</taxon>
        <taxon>Alphaproteobacteria</taxon>
        <taxon>Rhodobacterales</taxon>
        <taxon>Paracoccaceae</taxon>
        <taxon>Frigidibacter</taxon>
    </lineage>
</organism>
<evidence type="ECO:0000256" key="4">
    <source>
        <dbReference type="SAM" id="MobiDB-lite"/>
    </source>
</evidence>
<evidence type="ECO:0000256" key="3">
    <source>
        <dbReference type="RuleBase" id="RU003476"/>
    </source>
</evidence>
<protein>
    <submittedName>
        <fullName evidence="6">NUDIX family hydrolase</fullName>
    </submittedName>
</protein>
<dbReference type="InterPro" id="IPR020476">
    <property type="entry name" value="Nudix_hydrolase"/>
</dbReference>
<evidence type="ECO:0000256" key="1">
    <source>
        <dbReference type="ARBA" id="ARBA00001946"/>
    </source>
</evidence>
<dbReference type="InterPro" id="IPR000086">
    <property type="entry name" value="NUDIX_hydrolase_dom"/>
</dbReference>
<dbReference type="Proteomes" id="UP000076128">
    <property type="component" value="Chromosome"/>
</dbReference>
<keyword evidence="2 3" id="KW-0378">Hydrolase</keyword>
<dbReference type="AlphaFoldDB" id="A0A159Z3U7"/>
<dbReference type="Gene3D" id="3.90.79.10">
    <property type="entry name" value="Nucleoside Triphosphate Pyrophosphohydrolase"/>
    <property type="match status" value="1"/>
</dbReference>
<sequence length="169" mass="17819">MQTEGARTDTQADPDGGRQMTSTKRYPMHHAPARPIAAVIAVVLRGLDVLLVRRINPPDAGLWGFPGGKIDPGETLADAALRELYEETGVRASACAVLDALDVLDRDASGVLRHHFILVAVACHWLGGEPLAADDASDAGWFSVMALDPDDPGFSSDVVALARRAAGLA</sequence>
<evidence type="ECO:0000313" key="6">
    <source>
        <dbReference type="EMBL" id="AMY69756.1"/>
    </source>
</evidence>
<accession>A0A159Z3U7</accession>
<feature type="domain" description="Nudix hydrolase" evidence="5">
    <location>
        <begin position="34"/>
        <end position="164"/>
    </location>
</feature>
<dbReference type="CDD" id="cd04673">
    <property type="entry name" value="NUDIX_ADPRase"/>
    <property type="match status" value="1"/>
</dbReference>
<evidence type="ECO:0000259" key="5">
    <source>
        <dbReference type="PROSITE" id="PS51462"/>
    </source>
</evidence>